<evidence type="ECO:0000313" key="2">
    <source>
        <dbReference type="Proteomes" id="UP000801864"/>
    </source>
</evidence>
<keyword evidence="2" id="KW-1185">Reference proteome</keyword>
<sequence length="102" mass="11234">MRAIERDRPVCLSRIVSGEVATVSTTPLFFLVAATQLQCNAILGILLGLCARPCPNPRTVTVRVQVPLSSFLAPWPFCCDELDGYRGPNRGGYWRVWARNAG</sequence>
<dbReference type="AlphaFoldDB" id="A0A9P5CF79"/>
<dbReference type="EMBL" id="QLNT01000009">
    <property type="protein sequence ID" value="KAF3072077.1"/>
    <property type="molecule type" value="Genomic_DNA"/>
</dbReference>
<protein>
    <submittedName>
        <fullName evidence="1">Uncharacterized protein</fullName>
    </submittedName>
</protein>
<accession>A0A9P5CF79</accession>
<organism evidence="1 2">
    <name type="scientific">Trichoderma lentiforme</name>
    <dbReference type="NCBI Taxonomy" id="1567552"/>
    <lineage>
        <taxon>Eukaryota</taxon>
        <taxon>Fungi</taxon>
        <taxon>Dikarya</taxon>
        <taxon>Ascomycota</taxon>
        <taxon>Pezizomycotina</taxon>
        <taxon>Sordariomycetes</taxon>
        <taxon>Hypocreomycetidae</taxon>
        <taxon>Hypocreales</taxon>
        <taxon>Hypocreaceae</taxon>
        <taxon>Trichoderma</taxon>
    </lineage>
</organism>
<reference evidence="1 2" key="1">
    <citation type="submission" date="2018-06" db="EMBL/GenBank/DDBJ databases">
        <title>Genome analysis of cellulolytic fungus Trichoderma lentiforme CFAM-422.</title>
        <authorList>
            <person name="Steindorff A.S."/>
            <person name="Formighieri E.F."/>
            <person name="Midorikawa G.E.O."/>
            <person name="Tamietti M.S."/>
            <person name="Ramos E.Z."/>
            <person name="Silva A.S."/>
            <person name="Bon E.P.S."/>
            <person name="Mendes T.D."/>
            <person name="Damaso M.C.T."/>
            <person name="Favaro L.C.L."/>
        </authorList>
    </citation>
    <scope>NUCLEOTIDE SEQUENCE [LARGE SCALE GENOMIC DNA]</scope>
    <source>
        <strain evidence="1 2">CFAM-422</strain>
    </source>
</reference>
<gene>
    <name evidence="1" type="ORF">CFAM422_005846</name>
</gene>
<dbReference type="Proteomes" id="UP000801864">
    <property type="component" value="Unassembled WGS sequence"/>
</dbReference>
<name>A0A9P5CF79_9HYPO</name>
<evidence type="ECO:0000313" key="1">
    <source>
        <dbReference type="EMBL" id="KAF3072077.1"/>
    </source>
</evidence>
<comment type="caution">
    <text evidence="1">The sequence shown here is derived from an EMBL/GenBank/DDBJ whole genome shotgun (WGS) entry which is preliminary data.</text>
</comment>
<proteinExistence type="predicted"/>